<dbReference type="PANTHER" id="PTHR11632">
    <property type="entry name" value="SUCCINATE DEHYDROGENASE 2 FLAVOPROTEIN SUBUNIT"/>
    <property type="match status" value="1"/>
</dbReference>
<dbReference type="SUPFAM" id="SSF56425">
    <property type="entry name" value="Succinate dehydrogenase/fumarate reductase flavoprotein, catalytic domain"/>
    <property type="match status" value="1"/>
</dbReference>
<comment type="catalytic activity">
    <reaction evidence="15">
        <text>a quinone + succinate = fumarate + a quinol</text>
        <dbReference type="Rhea" id="RHEA:40523"/>
        <dbReference type="ChEBI" id="CHEBI:24646"/>
        <dbReference type="ChEBI" id="CHEBI:29806"/>
        <dbReference type="ChEBI" id="CHEBI:30031"/>
        <dbReference type="ChEBI" id="CHEBI:132124"/>
        <dbReference type="EC" id="1.3.5.1"/>
    </reaction>
</comment>
<evidence type="ECO:0000256" key="15">
    <source>
        <dbReference type="ARBA" id="ARBA00049220"/>
    </source>
</evidence>
<dbReference type="EMBL" id="CP043617">
    <property type="protein sequence ID" value="QFR49554.1"/>
    <property type="molecule type" value="Genomic_DNA"/>
</dbReference>
<evidence type="ECO:0000256" key="17">
    <source>
        <dbReference type="PIRSR" id="PIRSR630664-50"/>
    </source>
</evidence>
<evidence type="ECO:0000256" key="1">
    <source>
        <dbReference type="ARBA" id="ARBA00001974"/>
    </source>
</evidence>
<feature type="domain" description="FAD-dependent oxidoreductase 2 FAD-binding" evidence="18">
    <location>
        <begin position="7"/>
        <end position="411"/>
    </location>
</feature>
<protein>
    <recommendedName>
        <fullName evidence="5">Fumarate reductase flavoprotein subunit</fullName>
        <ecNumber evidence="4">1.3.5.1</ecNumber>
    </recommendedName>
    <alternativeName>
        <fullName evidence="14">Quinol-fumarate reductase flavoprotein subunit</fullName>
    </alternativeName>
</protein>
<dbReference type="Pfam" id="PF00890">
    <property type="entry name" value="FAD_binding_2"/>
    <property type="match status" value="1"/>
</dbReference>
<evidence type="ECO:0000256" key="5">
    <source>
        <dbReference type="ARBA" id="ARBA00014044"/>
    </source>
</evidence>
<evidence type="ECO:0000256" key="16">
    <source>
        <dbReference type="ARBA" id="ARBA00066269"/>
    </source>
</evidence>
<dbReference type="InterPro" id="IPR003952">
    <property type="entry name" value="FRD_SDH_FAD_BS"/>
</dbReference>
<evidence type="ECO:0000256" key="3">
    <source>
        <dbReference type="ARBA" id="ARBA00008040"/>
    </source>
</evidence>
<keyword evidence="9" id="KW-0285">Flavoprotein</keyword>
<keyword evidence="10" id="KW-0274">FAD</keyword>
<dbReference type="FunFam" id="3.50.50.60:FF:000009">
    <property type="entry name" value="Succinate dehydrogenase flavoprotein subunit"/>
    <property type="match status" value="1"/>
</dbReference>
<dbReference type="PROSITE" id="PS00504">
    <property type="entry name" value="FRD_SDH_FAD_BINDING"/>
    <property type="match status" value="1"/>
</dbReference>
<evidence type="ECO:0000256" key="9">
    <source>
        <dbReference type="ARBA" id="ARBA00022630"/>
    </source>
</evidence>
<dbReference type="Gene3D" id="1.20.58.100">
    <property type="entry name" value="Fumarate reductase/succinate dehydrogenase flavoprotein-like, C-terminal domain"/>
    <property type="match status" value="1"/>
</dbReference>
<feature type="domain" description="Fumarate reductase/succinate dehydrogenase flavoprotein-like C-terminal" evidence="19">
    <location>
        <begin position="470"/>
        <end position="601"/>
    </location>
</feature>
<evidence type="ECO:0000259" key="19">
    <source>
        <dbReference type="Pfam" id="PF02910"/>
    </source>
</evidence>
<accession>A0A5P8P1K4</accession>
<dbReference type="GO" id="GO:0008177">
    <property type="term" value="F:succinate dehydrogenase (quinone) activity"/>
    <property type="evidence" value="ECO:0007669"/>
    <property type="project" value="UniProtKB-EC"/>
</dbReference>
<dbReference type="Gene3D" id="3.50.50.60">
    <property type="entry name" value="FAD/NAD(P)-binding domain"/>
    <property type="match status" value="1"/>
</dbReference>
<dbReference type="InterPro" id="IPR037099">
    <property type="entry name" value="Fum_R/Succ_DH_flav-like_C_sf"/>
</dbReference>
<dbReference type="InterPro" id="IPR014006">
    <property type="entry name" value="Succ_Dhase_FrdA_Gneg"/>
</dbReference>
<evidence type="ECO:0000256" key="7">
    <source>
        <dbReference type="ARBA" id="ARBA00022475"/>
    </source>
</evidence>
<dbReference type="GO" id="GO:0009055">
    <property type="term" value="F:electron transfer activity"/>
    <property type="evidence" value="ECO:0007669"/>
    <property type="project" value="TreeGrafter"/>
</dbReference>
<keyword evidence="12" id="KW-0560">Oxidoreductase</keyword>
<comment type="subcellular location">
    <subcellularLocation>
        <location evidence="2">Cell inner membrane</location>
        <topology evidence="2">Peripheral membrane protein</topology>
        <orientation evidence="2">Cytoplasmic side</orientation>
    </subcellularLocation>
</comment>
<keyword evidence="21" id="KW-1185">Reference proteome</keyword>
<keyword evidence="13" id="KW-0472">Membrane</keyword>
<evidence type="ECO:0000256" key="14">
    <source>
        <dbReference type="ARBA" id="ARBA00030461"/>
    </source>
</evidence>
<organism evidence="20 21">
    <name type="scientific">Sulfurimonas lithotrophica</name>
    <dbReference type="NCBI Taxonomy" id="2590022"/>
    <lineage>
        <taxon>Bacteria</taxon>
        <taxon>Pseudomonadati</taxon>
        <taxon>Campylobacterota</taxon>
        <taxon>Epsilonproteobacteria</taxon>
        <taxon>Campylobacterales</taxon>
        <taxon>Sulfurimonadaceae</taxon>
        <taxon>Sulfurimonas</taxon>
    </lineage>
</organism>
<evidence type="ECO:0000256" key="10">
    <source>
        <dbReference type="ARBA" id="ARBA00022827"/>
    </source>
</evidence>
<dbReference type="Proteomes" id="UP000326944">
    <property type="component" value="Chromosome"/>
</dbReference>
<reference evidence="20 21" key="1">
    <citation type="submission" date="2019-09" db="EMBL/GenBank/DDBJ databases">
        <title>Sulfurimonas gotlandica sp. nov., a chemoautotrophic and psychrotolerant epsilonproteobacterium isolated from a pelagic redoxcline, and an emended description of the genus Sulfurimonas.</title>
        <authorList>
            <person name="Wang S."/>
            <person name="Jiang L."/>
            <person name="Shao S."/>
        </authorList>
    </citation>
    <scope>NUCLEOTIDE SEQUENCE [LARGE SCALE GENOMIC DNA]</scope>
    <source>
        <strain evidence="20 21">GYSZ_1</strain>
    </source>
</reference>
<dbReference type="RefSeq" id="WP_152307498.1">
    <property type="nucleotide sequence ID" value="NZ_CP043617.1"/>
</dbReference>
<dbReference type="GO" id="GO:0022900">
    <property type="term" value="P:electron transport chain"/>
    <property type="evidence" value="ECO:0007669"/>
    <property type="project" value="InterPro"/>
</dbReference>
<evidence type="ECO:0000256" key="6">
    <source>
        <dbReference type="ARBA" id="ARBA00022448"/>
    </source>
</evidence>
<feature type="active site" description="Proton acceptor" evidence="17">
    <location>
        <position position="301"/>
    </location>
</feature>
<dbReference type="AlphaFoldDB" id="A0A5P8P1K4"/>
<dbReference type="InterPro" id="IPR030664">
    <property type="entry name" value="SdhA/FrdA/AprA"/>
</dbReference>
<evidence type="ECO:0000313" key="21">
    <source>
        <dbReference type="Proteomes" id="UP000326944"/>
    </source>
</evidence>
<dbReference type="InterPro" id="IPR036188">
    <property type="entry name" value="FAD/NAD-bd_sf"/>
</dbReference>
<evidence type="ECO:0000256" key="8">
    <source>
        <dbReference type="ARBA" id="ARBA00022519"/>
    </source>
</evidence>
<dbReference type="GO" id="GO:0005886">
    <property type="term" value="C:plasma membrane"/>
    <property type="evidence" value="ECO:0007669"/>
    <property type="project" value="UniProtKB-SubCell"/>
</dbReference>
<keyword evidence="6" id="KW-0813">Transport</keyword>
<evidence type="ECO:0000313" key="20">
    <source>
        <dbReference type="EMBL" id="QFR49554.1"/>
    </source>
</evidence>
<dbReference type="FunFam" id="3.90.700.10:FF:000005">
    <property type="entry name" value="Succinate dehydrogenase flavoprotein subunit"/>
    <property type="match status" value="1"/>
</dbReference>
<sequence length="665" mass="74576">MKVIYTDVLIIGGGLAGLRVATGVKERGHDAVVLSLVPPKRSHSAAAQGGMQASLANSKMGEGDNEDVHFEDTIKGSDWGADQVVARMFTHCAPKAIRELAHWGVPWTRVKRGDRQSIINAQKVTITEKDEAHGLITARDFGGTKKWRTCYTSDGTGHSMLYAMDNKAHEDKVEIHERLEAMALIHENGRCYGAVARNLMSGELVAYVSKATTVATGGYGRIYEVSTNAIICQGTGQALALESGVATLGNMEAIQFHPTAIVPVGILTTEGCRGDGGLLLDKDGYRFMPDYEPDKKELASRDVVSRRMTEHMRKGKGVKSRYGDHLWLDITILGREHIEKNLREVKEICENFLGIDPAEEWIPVRPTQHYSMGGIRTKYTGESQTLKGLYSCGEAACWDMHGFNRLGGNSVSETVVSGMLVAEYISDFLDTPDSDITIHTKKVSEFLKQEQDKLDKLLSNHGGEDAYVLRRRMEKIMMEKVGIFRNGKDLKEAVDELEELLIRSKNIDVFRSKSRAANPALVNAYRTQKMIRVALTVAMGAYLREESRGAHSREDFPERNDEKWLKRTITSWPDPEQTLPTVTYEDIDISEMEMPPGFRGYGKDMTIHNELTKDAQERVDSIRAKMEAEGKNRFEIQEVLMPFKDKLPKKYQGRNERLNERLENE</sequence>
<proteinExistence type="inferred from homology"/>
<dbReference type="GO" id="GO:0009061">
    <property type="term" value="P:anaerobic respiration"/>
    <property type="evidence" value="ECO:0007669"/>
    <property type="project" value="TreeGrafter"/>
</dbReference>
<dbReference type="InterPro" id="IPR003953">
    <property type="entry name" value="FAD-dep_OxRdtase_2_FAD-bd"/>
</dbReference>
<evidence type="ECO:0000256" key="2">
    <source>
        <dbReference type="ARBA" id="ARBA00004515"/>
    </source>
</evidence>
<dbReference type="Gene3D" id="3.10.20.820">
    <property type="match status" value="1"/>
</dbReference>
<dbReference type="Gene3D" id="3.90.700.10">
    <property type="entry name" value="Succinate dehydrogenase/fumarate reductase flavoprotein, catalytic domain"/>
    <property type="match status" value="1"/>
</dbReference>
<comment type="cofactor">
    <cofactor evidence="1">
        <name>FAD</name>
        <dbReference type="ChEBI" id="CHEBI:57692"/>
    </cofactor>
</comment>
<comment type="similarity">
    <text evidence="3">Belongs to the FAD-dependent oxidoreductase 2 family. FRD/SDH subfamily.</text>
</comment>
<dbReference type="GO" id="GO:0050660">
    <property type="term" value="F:flavin adenine dinucleotide binding"/>
    <property type="evidence" value="ECO:0007669"/>
    <property type="project" value="InterPro"/>
</dbReference>
<dbReference type="InterPro" id="IPR015939">
    <property type="entry name" value="Fum_Rdtase/Succ_DH_flav-like_C"/>
</dbReference>
<dbReference type="OrthoDB" id="9806724at2"/>
<dbReference type="NCBIfam" id="TIGR01812">
    <property type="entry name" value="sdhA_frdA_Gneg"/>
    <property type="match status" value="1"/>
</dbReference>
<dbReference type="PANTHER" id="PTHR11632:SF71">
    <property type="entry name" value="FUMARATE REDUCTASE FLAVOPROTEIN SUBUNIT"/>
    <property type="match status" value="1"/>
</dbReference>
<dbReference type="KEGG" id="sulg:FJR48_07330"/>
<evidence type="ECO:0000259" key="18">
    <source>
        <dbReference type="Pfam" id="PF00890"/>
    </source>
</evidence>
<dbReference type="EC" id="1.3.5.1" evidence="4"/>
<evidence type="ECO:0000256" key="13">
    <source>
        <dbReference type="ARBA" id="ARBA00023136"/>
    </source>
</evidence>
<dbReference type="Pfam" id="PF02910">
    <property type="entry name" value="Succ_DH_flav_C"/>
    <property type="match status" value="1"/>
</dbReference>
<comment type="subunit">
    <text evidence="16">Part of an enzyme complex containing three subunits: a flavoprotein (frdA), an iron-sulfur protein (frdB), and diheme cytochrome b (frdC).</text>
</comment>
<name>A0A5P8P1K4_9BACT</name>
<dbReference type="SUPFAM" id="SSF46977">
    <property type="entry name" value="Succinate dehydrogenase/fumarate reductase flavoprotein C-terminal domain"/>
    <property type="match status" value="1"/>
</dbReference>
<keyword evidence="8" id="KW-0997">Cell inner membrane</keyword>
<dbReference type="SUPFAM" id="SSF51905">
    <property type="entry name" value="FAD/NAD(P)-binding domain"/>
    <property type="match status" value="1"/>
</dbReference>
<gene>
    <name evidence="20" type="ORF">FJR48_07330</name>
</gene>
<evidence type="ECO:0000256" key="4">
    <source>
        <dbReference type="ARBA" id="ARBA00012792"/>
    </source>
</evidence>
<dbReference type="NCBIfam" id="NF006383">
    <property type="entry name" value="PRK08626.1"/>
    <property type="match status" value="1"/>
</dbReference>
<keyword evidence="11" id="KW-0249">Electron transport</keyword>
<keyword evidence="7" id="KW-1003">Cell membrane</keyword>
<evidence type="ECO:0000256" key="12">
    <source>
        <dbReference type="ARBA" id="ARBA00023002"/>
    </source>
</evidence>
<evidence type="ECO:0000256" key="11">
    <source>
        <dbReference type="ARBA" id="ARBA00022982"/>
    </source>
</evidence>
<dbReference type="InterPro" id="IPR027477">
    <property type="entry name" value="Succ_DH/fumarate_Rdtase_cat_sf"/>
</dbReference>